<dbReference type="Proteomes" id="UP001055940">
    <property type="component" value="Chromosome"/>
</dbReference>
<protein>
    <submittedName>
        <fullName evidence="1">Uncharacterized protein</fullName>
    </submittedName>
</protein>
<dbReference type="RefSeq" id="WP_254417570.1">
    <property type="nucleotide sequence ID" value="NZ_BAAAJB010000077.1"/>
</dbReference>
<sequence>MDVWDEDTDTTEHCYYGVTHPDGDGGMARRIAGGGTHLIRDPETLANRVGGEVVWI</sequence>
<keyword evidence="2" id="KW-1185">Reference proteome</keyword>
<dbReference type="EMBL" id="CP099837">
    <property type="protein sequence ID" value="USY18109.1"/>
    <property type="molecule type" value="Genomic_DNA"/>
</dbReference>
<accession>A0ABY5D1B8</accession>
<name>A0ABY5D1B8_9ACTN</name>
<proteinExistence type="predicted"/>
<evidence type="ECO:0000313" key="1">
    <source>
        <dbReference type="EMBL" id="USY18109.1"/>
    </source>
</evidence>
<reference evidence="1" key="1">
    <citation type="submission" date="2022-06" db="EMBL/GenBank/DDBJ databases">
        <authorList>
            <person name="Ping M."/>
        </authorList>
    </citation>
    <scope>NUCLEOTIDE SEQUENCE</scope>
    <source>
        <strain evidence="1">JCM11759T</strain>
    </source>
</reference>
<evidence type="ECO:0000313" key="2">
    <source>
        <dbReference type="Proteomes" id="UP001055940"/>
    </source>
</evidence>
<gene>
    <name evidence="1" type="ORF">NE857_22630</name>
</gene>
<organism evidence="1 2">
    <name type="scientific">Nocardiopsis exhalans</name>
    <dbReference type="NCBI Taxonomy" id="163604"/>
    <lineage>
        <taxon>Bacteria</taxon>
        <taxon>Bacillati</taxon>
        <taxon>Actinomycetota</taxon>
        <taxon>Actinomycetes</taxon>
        <taxon>Streptosporangiales</taxon>
        <taxon>Nocardiopsidaceae</taxon>
        <taxon>Nocardiopsis</taxon>
    </lineage>
</organism>